<name>A0A9W8AVG2_9FUNG</name>
<comment type="similarity">
    <text evidence="5">Belongs to the RAD23 family.</text>
</comment>
<dbReference type="InterPro" id="IPR015360">
    <property type="entry name" value="XPC-bd"/>
</dbReference>
<dbReference type="Pfam" id="PF09280">
    <property type="entry name" value="XPC-binding"/>
    <property type="match status" value="1"/>
</dbReference>
<dbReference type="GO" id="GO:0005829">
    <property type="term" value="C:cytosol"/>
    <property type="evidence" value="ECO:0007669"/>
    <property type="project" value="TreeGrafter"/>
</dbReference>
<feature type="region of interest" description="Disordered" evidence="6">
    <location>
        <begin position="75"/>
        <end position="135"/>
    </location>
</feature>
<keyword evidence="10" id="KW-1185">Reference proteome</keyword>
<dbReference type="InterPro" id="IPR036353">
    <property type="entry name" value="XPC-bd_sf"/>
</dbReference>
<evidence type="ECO:0000259" key="8">
    <source>
        <dbReference type="PROSITE" id="PS50053"/>
    </source>
</evidence>
<evidence type="ECO:0000256" key="5">
    <source>
        <dbReference type="RuleBase" id="RU367049"/>
    </source>
</evidence>
<reference evidence="9" key="1">
    <citation type="submission" date="2022-07" db="EMBL/GenBank/DDBJ databases">
        <title>Phylogenomic reconstructions and comparative analyses of Kickxellomycotina fungi.</title>
        <authorList>
            <person name="Reynolds N.K."/>
            <person name="Stajich J.E."/>
            <person name="Barry K."/>
            <person name="Grigoriev I.V."/>
            <person name="Crous P."/>
            <person name="Smith M.E."/>
        </authorList>
    </citation>
    <scope>NUCLEOTIDE SEQUENCE</scope>
    <source>
        <strain evidence="9">RSA 1196</strain>
    </source>
</reference>
<feature type="domain" description="Ubiquitin-like" evidence="8">
    <location>
        <begin position="1"/>
        <end position="76"/>
    </location>
</feature>
<dbReference type="SMART" id="SM00165">
    <property type="entry name" value="UBA"/>
    <property type="match status" value="2"/>
</dbReference>
<dbReference type="GO" id="GO:0031593">
    <property type="term" value="F:polyubiquitin modification-dependent protein binding"/>
    <property type="evidence" value="ECO:0007669"/>
    <property type="project" value="UniProtKB-UniRule"/>
</dbReference>
<dbReference type="Pfam" id="PF00627">
    <property type="entry name" value="UBA"/>
    <property type="match status" value="2"/>
</dbReference>
<dbReference type="SMART" id="SM00213">
    <property type="entry name" value="UBQ"/>
    <property type="match status" value="1"/>
</dbReference>
<dbReference type="Proteomes" id="UP001150925">
    <property type="component" value="Unassembled WGS sequence"/>
</dbReference>
<dbReference type="GO" id="GO:0003684">
    <property type="term" value="F:damaged DNA binding"/>
    <property type="evidence" value="ECO:0007669"/>
    <property type="project" value="UniProtKB-UniRule"/>
</dbReference>
<dbReference type="Gene3D" id="1.10.8.10">
    <property type="entry name" value="DNA helicase RuvA subunit, C-terminal domain"/>
    <property type="match status" value="2"/>
</dbReference>
<dbReference type="PRINTS" id="PR01839">
    <property type="entry name" value="RAD23PROTEIN"/>
</dbReference>
<dbReference type="OrthoDB" id="419317at2759"/>
<keyword evidence="3 5" id="KW-0234">DNA repair</keyword>
<dbReference type="CDD" id="cd01805">
    <property type="entry name" value="Ubl_Rad23"/>
    <property type="match status" value="1"/>
</dbReference>
<evidence type="ECO:0000256" key="3">
    <source>
        <dbReference type="ARBA" id="ARBA00023204"/>
    </source>
</evidence>
<dbReference type="SUPFAM" id="SSF101238">
    <property type="entry name" value="XPC-binding domain"/>
    <property type="match status" value="1"/>
</dbReference>
<keyword evidence="2 5" id="KW-0227">DNA damage</keyword>
<protein>
    <recommendedName>
        <fullName evidence="5">UV excision repair protein RAD23</fullName>
    </recommendedName>
</protein>
<keyword evidence="4 5" id="KW-0539">Nucleus</keyword>
<evidence type="ECO:0000256" key="4">
    <source>
        <dbReference type="ARBA" id="ARBA00023242"/>
    </source>
</evidence>
<evidence type="ECO:0000256" key="1">
    <source>
        <dbReference type="ARBA" id="ARBA00022737"/>
    </source>
</evidence>
<evidence type="ECO:0000256" key="6">
    <source>
        <dbReference type="SAM" id="MobiDB-lite"/>
    </source>
</evidence>
<evidence type="ECO:0000313" key="10">
    <source>
        <dbReference type="Proteomes" id="UP001150925"/>
    </source>
</evidence>
<dbReference type="SUPFAM" id="SSF54236">
    <property type="entry name" value="Ubiquitin-like"/>
    <property type="match status" value="1"/>
</dbReference>
<sequence length="348" mass="37471">MQITFKTLQQKQFKIEAESSDTIADVKRKIESDQGFSVDSQKIVFSGKILTDAQTVADTEVTEKDFMVVMVTKPKRPTPANTASPEDTNAPVQAASTPEPAAAAPTVTATPLPATTESSESTTTPATATTGATRNNDGLAIGAEYETVVQNMVEMGYERDQAIRAMRASFNNPERAVEYLLTGIPEHLVRPEAEADTAMAGSESPGAAQAVDADQAAGALQFLQNDPQFQSIRQMIQRDPQLLQPVLQQLSQSNPELFNLLMGHQDELLQILSGGGDADGADSDGEGGAPGMEHQVIHVTQEEKDAIDRLVALGFDRAIVIEAYLACDKNEELAANYLFEHGHEDDIQ</sequence>
<dbReference type="GO" id="GO:0005654">
    <property type="term" value="C:nucleoplasm"/>
    <property type="evidence" value="ECO:0007669"/>
    <property type="project" value="TreeGrafter"/>
</dbReference>
<dbReference type="SUPFAM" id="SSF46934">
    <property type="entry name" value="UBA-like"/>
    <property type="match status" value="2"/>
</dbReference>
<feature type="domain" description="UBA" evidence="7">
    <location>
        <begin position="300"/>
        <end position="341"/>
    </location>
</feature>
<dbReference type="InterPro" id="IPR000626">
    <property type="entry name" value="Ubiquitin-like_dom"/>
</dbReference>
<accession>A0A9W8AVG2</accession>
<dbReference type="InterPro" id="IPR004806">
    <property type="entry name" value="Rad23"/>
</dbReference>
<dbReference type="PANTHER" id="PTHR10621">
    <property type="entry name" value="UV EXCISION REPAIR PROTEIN RAD23"/>
    <property type="match status" value="1"/>
</dbReference>
<dbReference type="PANTHER" id="PTHR10621:SF0">
    <property type="entry name" value="UV EXCISION REPAIR PROTEIN RAD23"/>
    <property type="match status" value="1"/>
</dbReference>
<dbReference type="Pfam" id="PF00240">
    <property type="entry name" value="ubiquitin"/>
    <property type="match status" value="1"/>
</dbReference>
<keyword evidence="5" id="KW-0963">Cytoplasm</keyword>
<dbReference type="InterPro" id="IPR015940">
    <property type="entry name" value="UBA"/>
</dbReference>
<comment type="caution">
    <text evidence="9">The sequence shown here is derived from an EMBL/GenBank/DDBJ whole genome shotgun (WGS) entry which is preliminary data.</text>
</comment>
<feature type="compositionally biased region" description="Polar residues" evidence="6">
    <location>
        <begin position="79"/>
        <end position="91"/>
    </location>
</feature>
<evidence type="ECO:0000313" key="9">
    <source>
        <dbReference type="EMBL" id="KAJ1970195.1"/>
    </source>
</evidence>
<evidence type="ECO:0000259" key="7">
    <source>
        <dbReference type="PROSITE" id="PS50030"/>
    </source>
</evidence>
<dbReference type="AlphaFoldDB" id="A0A9W8AVG2"/>
<feature type="domain" description="UBA" evidence="7">
    <location>
        <begin position="143"/>
        <end position="183"/>
    </location>
</feature>
<dbReference type="InterPro" id="IPR006636">
    <property type="entry name" value="STI1_HS-bd"/>
</dbReference>
<dbReference type="NCBIfam" id="TIGR00601">
    <property type="entry name" value="rad23"/>
    <property type="match status" value="1"/>
</dbReference>
<proteinExistence type="inferred from homology"/>
<dbReference type="PROSITE" id="PS50030">
    <property type="entry name" value="UBA"/>
    <property type="match status" value="2"/>
</dbReference>
<keyword evidence="1" id="KW-0677">Repeat</keyword>
<comment type="subcellular location">
    <subcellularLocation>
        <location evidence="5">Nucleus</location>
    </subcellularLocation>
    <subcellularLocation>
        <location evidence="5">Cytoplasm</location>
    </subcellularLocation>
</comment>
<dbReference type="Gene3D" id="1.10.10.540">
    <property type="entry name" value="XPC-binding domain"/>
    <property type="match status" value="1"/>
</dbReference>
<dbReference type="GO" id="GO:0043161">
    <property type="term" value="P:proteasome-mediated ubiquitin-dependent protein catabolic process"/>
    <property type="evidence" value="ECO:0007669"/>
    <property type="project" value="UniProtKB-UniRule"/>
</dbReference>
<gene>
    <name evidence="9" type="primary">RAD23</name>
    <name evidence="9" type="ORF">IWQ62_000104</name>
</gene>
<dbReference type="SMART" id="SM00727">
    <property type="entry name" value="STI1"/>
    <property type="match status" value="1"/>
</dbReference>
<feature type="compositionally biased region" description="Low complexity" evidence="6">
    <location>
        <begin position="94"/>
        <end position="133"/>
    </location>
</feature>
<dbReference type="FunFam" id="3.10.20.90:FF:000254">
    <property type="entry name" value="UV excision repair protein Rad23"/>
    <property type="match status" value="1"/>
</dbReference>
<dbReference type="Gene3D" id="3.10.20.90">
    <property type="entry name" value="Phosphatidylinositol 3-kinase Catalytic Subunit, Chain A, domain 1"/>
    <property type="match status" value="1"/>
</dbReference>
<dbReference type="FunFam" id="1.10.8.10:FF:000003">
    <property type="entry name" value="UV excision repair protein RAD23 homolog"/>
    <property type="match status" value="1"/>
</dbReference>
<dbReference type="FunFam" id="1.10.8.10:FF:000002">
    <property type="entry name" value="UV excision repair protein RAD23 homolog"/>
    <property type="match status" value="1"/>
</dbReference>
<dbReference type="GO" id="GO:0070628">
    <property type="term" value="F:proteasome binding"/>
    <property type="evidence" value="ECO:0007669"/>
    <property type="project" value="TreeGrafter"/>
</dbReference>
<dbReference type="InterPro" id="IPR029071">
    <property type="entry name" value="Ubiquitin-like_domsf"/>
</dbReference>
<dbReference type="GO" id="GO:0043130">
    <property type="term" value="F:ubiquitin binding"/>
    <property type="evidence" value="ECO:0007669"/>
    <property type="project" value="UniProtKB-UniRule"/>
</dbReference>
<dbReference type="EMBL" id="JANBPY010000003">
    <property type="protein sequence ID" value="KAJ1970195.1"/>
    <property type="molecule type" value="Genomic_DNA"/>
</dbReference>
<comment type="function">
    <text evidence="5">Multiubiquitin chain receptor involved in modulation of proteasomal degradation. Involved in nucleotide excision repair.</text>
</comment>
<dbReference type="PROSITE" id="PS50053">
    <property type="entry name" value="UBIQUITIN_2"/>
    <property type="match status" value="1"/>
</dbReference>
<evidence type="ECO:0000256" key="2">
    <source>
        <dbReference type="ARBA" id="ARBA00022763"/>
    </source>
</evidence>
<dbReference type="GO" id="GO:0006289">
    <property type="term" value="P:nucleotide-excision repair"/>
    <property type="evidence" value="ECO:0007669"/>
    <property type="project" value="UniProtKB-UniRule"/>
</dbReference>
<dbReference type="InterPro" id="IPR009060">
    <property type="entry name" value="UBA-like_sf"/>
</dbReference>
<organism evidence="9 10">
    <name type="scientific">Dispira parvispora</name>
    <dbReference type="NCBI Taxonomy" id="1520584"/>
    <lineage>
        <taxon>Eukaryota</taxon>
        <taxon>Fungi</taxon>
        <taxon>Fungi incertae sedis</taxon>
        <taxon>Zoopagomycota</taxon>
        <taxon>Kickxellomycotina</taxon>
        <taxon>Dimargaritomycetes</taxon>
        <taxon>Dimargaritales</taxon>
        <taxon>Dimargaritaceae</taxon>
        <taxon>Dispira</taxon>
    </lineage>
</organism>